<proteinExistence type="predicted"/>
<dbReference type="EMBL" id="CP001630">
    <property type="protein sequence ID" value="ACU34150.1"/>
    <property type="molecule type" value="Genomic_DNA"/>
</dbReference>
<dbReference type="HOGENOM" id="CLU_3394701_0_0_11"/>
<dbReference type="STRING" id="446462.Amir_0179"/>
<reference evidence="2 3" key="1">
    <citation type="journal article" date="2009" name="Stand. Genomic Sci.">
        <title>Complete genome sequence of Actinosynnema mirum type strain (101).</title>
        <authorList>
            <person name="Land M."/>
            <person name="Lapidus A."/>
            <person name="Mayilraj S."/>
            <person name="Chen F."/>
            <person name="Copeland A."/>
            <person name="Del Rio T.G."/>
            <person name="Nolan M."/>
            <person name="Lucas S."/>
            <person name="Tice H."/>
            <person name="Cheng J.F."/>
            <person name="Chertkov O."/>
            <person name="Bruce D."/>
            <person name="Goodwin L."/>
            <person name="Pitluck S."/>
            <person name="Rohde M."/>
            <person name="Goker M."/>
            <person name="Pati A."/>
            <person name="Ivanova N."/>
            <person name="Mavromatis K."/>
            <person name="Chen A."/>
            <person name="Palaniappan K."/>
            <person name="Hauser L."/>
            <person name="Chang Y.J."/>
            <person name="Jeffries C.C."/>
            <person name="Brettin T."/>
            <person name="Detter J.C."/>
            <person name="Han C."/>
            <person name="Chain P."/>
            <person name="Tindall B.J."/>
            <person name="Bristow J."/>
            <person name="Eisen J.A."/>
            <person name="Markowitz V."/>
            <person name="Hugenholtz P."/>
            <person name="Kyrpides N.C."/>
            <person name="Klenk H.P."/>
        </authorList>
    </citation>
    <scope>NUCLEOTIDE SEQUENCE [LARGE SCALE GENOMIC DNA]</scope>
    <source>
        <strain evidence="3">ATCC 29888 / DSM 43827 / JCM 3225 / NBRC 14064 / NCIMB 13271 / NRRL B-12336 / IMRU 3971 / 101</strain>
    </source>
</reference>
<organism evidence="2 3">
    <name type="scientific">Actinosynnema mirum (strain ATCC 29888 / DSM 43827 / JCM 3225 / NBRC 14064 / NCIMB 13271 / NRRL B-12336 / IMRU 3971 / 101)</name>
    <dbReference type="NCBI Taxonomy" id="446462"/>
    <lineage>
        <taxon>Bacteria</taxon>
        <taxon>Bacillati</taxon>
        <taxon>Actinomycetota</taxon>
        <taxon>Actinomycetes</taxon>
        <taxon>Pseudonocardiales</taxon>
        <taxon>Pseudonocardiaceae</taxon>
        <taxon>Actinosynnema</taxon>
    </lineage>
</organism>
<keyword evidence="3" id="KW-1185">Reference proteome</keyword>
<protein>
    <submittedName>
        <fullName evidence="2">Uncharacterized protein</fullName>
    </submittedName>
</protein>
<accession>C6WF18</accession>
<dbReference type="AlphaFoldDB" id="C6WF18"/>
<sequence>MSSRTRTHKPPAEVSPGESHLTVPTVAGVLR</sequence>
<evidence type="ECO:0000256" key="1">
    <source>
        <dbReference type="SAM" id="MobiDB-lite"/>
    </source>
</evidence>
<evidence type="ECO:0000313" key="3">
    <source>
        <dbReference type="Proteomes" id="UP000002213"/>
    </source>
</evidence>
<dbReference type="Proteomes" id="UP000002213">
    <property type="component" value="Chromosome"/>
</dbReference>
<evidence type="ECO:0000313" key="2">
    <source>
        <dbReference type="EMBL" id="ACU34150.1"/>
    </source>
</evidence>
<dbReference type="KEGG" id="ami:Amir_0179"/>
<gene>
    <name evidence="2" type="ordered locus">Amir_0179</name>
</gene>
<name>C6WF18_ACTMD</name>
<feature type="region of interest" description="Disordered" evidence="1">
    <location>
        <begin position="1"/>
        <end position="31"/>
    </location>
</feature>